<dbReference type="PROSITE" id="PS51459">
    <property type="entry name" value="FIDO"/>
    <property type="match status" value="1"/>
</dbReference>
<dbReference type="Proteomes" id="UP000467240">
    <property type="component" value="Unassembled WGS sequence"/>
</dbReference>
<dbReference type="PANTHER" id="PTHR39426:SF1">
    <property type="entry name" value="HOMOLOGY TO DEATH-ON-CURING PROTEIN OF PHAGE P1"/>
    <property type="match status" value="1"/>
</dbReference>
<evidence type="ECO:0000313" key="2">
    <source>
        <dbReference type="EMBL" id="KAB1662619.1"/>
    </source>
</evidence>
<dbReference type="RefSeq" id="WP_158039052.1">
    <property type="nucleotide sequence ID" value="NZ_JACCFV010000001.1"/>
</dbReference>
<proteinExistence type="predicted"/>
<dbReference type="PANTHER" id="PTHR39426">
    <property type="entry name" value="HOMOLOGY TO DEATH-ON-CURING PROTEIN OF PHAGE P1"/>
    <property type="match status" value="1"/>
</dbReference>
<name>A0A7J5C4B6_9MICO</name>
<dbReference type="OrthoDB" id="9802752at2"/>
<dbReference type="AlphaFoldDB" id="A0A7J5C4B6"/>
<dbReference type="Gene3D" id="1.20.120.1870">
    <property type="entry name" value="Fic/DOC protein, Fido domain"/>
    <property type="match status" value="1"/>
</dbReference>
<accession>A0A7J5C4B6</accession>
<comment type="caution">
    <text evidence="2">The sequence shown here is derived from an EMBL/GenBank/DDBJ whole genome shotgun (WGS) entry which is preliminary data.</text>
</comment>
<keyword evidence="3" id="KW-1185">Reference proteome</keyword>
<gene>
    <name evidence="2" type="ORF">F8O01_01360</name>
</gene>
<organism evidence="2 3">
    <name type="scientific">Pseudoclavibacter chungangensis</name>
    <dbReference type="NCBI Taxonomy" id="587635"/>
    <lineage>
        <taxon>Bacteria</taxon>
        <taxon>Bacillati</taxon>
        <taxon>Actinomycetota</taxon>
        <taxon>Actinomycetes</taxon>
        <taxon>Micrococcales</taxon>
        <taxon>Microbacteriaceae</taxon>
        <taxon>Pseudoclavibacter</taxon>
    </lineage>
</organism>
<dbReference type="NCBIfam" id="TIGR01550">
    <property type="entry name" value="DOC_P1"/>
    <property type="match status" value="1"/>
</dbReference>
<dbReference type="Pfam" id="PF02661">
    <property type="entry name" value="Fic"/>
    <property type="match status" value="1"/>
</dbReference>
<dbReference type="GO" id="GO:0016301">
    <property type="term" value="F:kinase activity"/>
    <property type="evidence" value="ECO:0007669"/>
    <property type="project" value="InterPro"/>
</dbReference>
<feature type="domain" description="Fido" evidence="1">
    <location>
        <begin position="5"/>
        <end position="119"/>
    </location>
</feature>
<evidence type="ECO:0000259" key="1">
    <source>
        <dbReference type="PROSITE" id="PS51459"/>
    </source>
</evidence>
<dbReference type="EMBL" id="WBJZ01000001">
    <property type="protein sequence ID" value="KAB1662619.1"/>
    <property type="molecule type" value="Genomic_DNA"/>
</dbReference>
<protein>
    <submittedName>
        <fullName evidence="2">Type II toxin-antitoxin system death-on-curing family toxin</fullName>
    </submittedName>
</protein>
<evidence type="ECO:0000313" key="3">
    <source>
        <dbReference type="Proteomes" id="UP000467240"/>
    </source>
</evidence>
<reference evidence="2 3" key="1">
    <citation type="submission" date="2019-09" db="EMBL/GenBank/DDBJ databases">
        <title>Phylogeny of genus Pseudoclavibacter and closely related genus.</title>
        <authorList>
            <person name="Li Y."/>
        </authorList>
    </citation>
    <scope>NUCLEOTIDE SEQUENCE [LARGE SCALE GENOMIC DNA]</scope>
    <source>
        <strain evidence="2 3">DSM 23821</strain>
    </source>
</reference>
<dbReference type="InterPro" id="IPR003812">
    <property type="entry name" value="Fido"/>
</dbReference>
<sequence length="121" mass="13313">MTEFLTVEQVIALHDREKVCALLNRGYLESAVGQPAATWGGTYLYPTLLQQAGVLLFGICKAHAFEDANKRTAWLACVAFLDLNGVELVDVPQAEVEQLMVDVADNGYDADQVTAWLIDRV</sequence>
<dbReference type="InterPro" id="IPR053737">
    <property type="entry name" value="Type_II_TA_Toxin"/>
</dbReference>
<dbReference type="InterPro" id="IPR006440">
    <property type="entry name" value="Doc"/>
</dbReference>